<keyword evidence="4" id="KW-1185">Reference proteome</keyword>
<dbReference type="RefSeq" id="WP_211332571.1">
    <property type="nucleotide sequence ID" value="NZ_RKHO01000001.1"/>
</dbReference>
<name>A0A3N2CXN8_9ACTN</name>
<dbReference type="EMBL" id="RKHO01000001">
    <property type="protein sequence ID" value="ROR92295.1"/>
    <property type="molecule type" value="Genomic_DNA"/>
</dbReference>
<dbReference type="Proteomes" id="UP000281738">
    <property type="component" value="Unassembled WGS sequence"/>
</dbReference>
<sequence length="151" mass="15648">MSAPTLWEEGQLSGSRVVRLAVLAGLLVLAVDLLLGPELSLLFDLGFVALSVAAALAVRPSDFFPVAVLPPLLLLGLVLLAALVEPGWVALPEDTVVQAVVSGLAHRAGGLAAAYALVLAVLVIRMRVQARHGERYAKRSGSPAPTRVTSG</sequence>
<feature type="transmembrane region" description="Helical" evidence="1">
    <location>
        <begin position="63"/>
        <end position="84"/>
    </location>
</feature>
<evidence type="ECO:0000259" key="2">
    <source>
        <dbReference type="Pfam" id="PF20177"/>
    </source>
</evidence>
<feature type="transmembrane region" description="Helical" evidence="1">
    <location>
        <begin position="41"/>
        <end position="58"/>
    </location>
</feature>
<dbReference type="AlphaFoldDB" id="A0A3N2CXN8"/>
<comment type="caution">
    <text evidence="3">The sequence shown here is derived from an EMBL/GenBank/DDBJ whole genome shotgun (WGS) entry which is preliminary data.</text>
</comment>
<evidence type="ECO:0000256" key="1">
    <source>
        <dbReference type="SAM" id="Phobius"/>
    </source>
</evidence>
<dbReference type="InterPro" id="IPR046672">
    <property type="entry name" value="DUF6542"/>
</dbReference>
<evidence type="ECO:0000313" key="4">
    <source>
        <dbReference type="Proteomes" id="UP000281738"/>
    </source>
</evidence>
<evidence type="ECO:0000313" key="3">
    <source>
        <dbReference type="EMBL" id="ROR92295.1"/>
    </source>
</evidence>
<reference evidence="3 4" key="1">
    <citation type="submission" date="2018-11" db="EMBL/GenBank/DDBJ databases">
        <title>Sequencing the genomes of 1000 actinobacteria strains.</title>
        <authorList>
            <person name="Klenk H.-P."/>
        </authorList>
    </citation>
    <scope>NUCLEOTIDE SEQUENCE [LARGE SCALE GENOMIC DNA]</scope>
    <source>
        <strain evidence="3 4">DSM 12652</strain>
    </source>
</reference>
<dbReference type="Pfam" id="PF20177">
    <property type="entry name" value="DUF6542"/>
    <property type="match status" value="1"/>
</dbReference>
<keyword evidence="1" id="KW-0472">Membrane</keyword>
<keyword evidence="1" id="KW-1133">Transmembrane helix</keyword>
<keyword evidence="1" id="KW-0812">Transmembrane</keyword>
<feature type="domain" description="DUF6542" evidence="2">
    <location>
        <begin position="17"/>
        <end position="130"/>
    </location>
</feature>
<proteinExistence type="predicted"/>
<gene>
    <name evidence="3" type="ORF">EDD33_3183</name>
</gene>
<accession>A0A3N2CXN8</accession>
<feature type="transmembrane region" description="Helical" evidence="1">
    <location>
        <begin position="104"/>
        <end position="124"/>
    </location>
</feature>
<feature type="transmembrane region" description="Helical" evidence="1">
    <location>
        <begin position="17"/>
        <end position="35"/>
    </location>
</feature>
<protein>
    <recommendedName>
        <fullName evidence="2">DUF6542 domain-containing protein</fullName>
    </recommendedName>
</protein>
<organism evidence="3 4">
    <name type="scientific">Nocardioides aurantiacus</name>
    <dbReference type="NCBI Taxonomy" id="86796"/>
    <lineage>
        <taxon>Bacteria</taxon>
        <taxon>Bacillati</taxon>
        <taxon>Actinomycetota</taxon>
        <taxon>Actinomycetes</taxon>
        <taxon>Propionibacteriales</taxon>
        <taxon>Nocardioidaceae</taxon>
        <taxon>Nocardioides</taxon>
    </lineage>
</organism>